<feature type="domain" description="RNA-binding protein AU-1/Ribonuclease E/G" evidence="8">
    <location>
        <begin position="212"/>
        <end position="335"/>
    </location>
</feature>
<evidence type="ECO:0000313" key="9">
    <source>
        <dbReference type="EMBL" id="MFD1911405.1"/>
    </source>
</evidence>
<proteinExistence type="predicted"/>
<evidence type="ECO:0000313" key="10">
    <source>
        <dbReference type="Proteomes" id="UP001597353"/>
    </source>
</evidence>
<dbReference type="PANTHER" id="PTHR30001">
    <property type="entry name" value="RIBONUCLEASE"/>
    <property type="match status" value="1"/>
</dbReference>
<dbReference type="Proteomes" id="UP001597353">
    <property type="component" value="Unassembled WGS sequence"/>
</dbReference>
<keyword evidence="10" id="KW-1185">Reference proteome</keyword>
<keyword evidence="6" id="KW-0460">Magnesium</keyword>
<dbReference type="EMBL" id="JBHUGH010000003">
    <property type="protein sequence ID" value="MFD1911405.1"/>
    <property type="molecule type" value="Genomic_DNA"/>
</dbReference>
<evidence type="ECO:0000256" key="6">
    <source>
        <dbReference type="ARBA" id="ARBA00022842"/>
    </source>
</evidence>
<organism evidence="9 10">
    <name type="scientific">Halodurantibacterium flavum</name>
    <dbReference type="NCBI Taxonomy" id="1382802"/>
    <lineage>
        <taxon>Bacteria</taxon>
        <taxon>Pseudomonadati</taxon>
        <taxon>Pseudomonadota</taxon>
        <taxon>Alphaproteobacteria</taxon>
        <taxon>Rhodobacterales</taxon>
        <taxon>Paracoccaceae</taxon>
        <taxon>Halodurantibacterium</taxon>
    </lineage>
</organism>
<name>A0ABW4S1N9_9RHOB</name>
<comment type="cofactor">
    <cofactor evidence="1">
        <name>Mg(2+)</name>
        <dbReference type="ChEBI" id="CHEBI:18420"/>
    </cofactor>
</comment>
<keyword evidence="7" id="KW-0694">RNA-binding</keyword>
<sequence>MKGRVVVLGQLRGREAAALIVDGTLEDLAIETAQPGPGALYRATVDRQMKGQGGVFVRLPEGARGFLRQAGGLRPGQSLLVQVSGHAEGGKAIPVTSRILFKSRLAIVTPDAPGLNISRAIRDEGVLDELRALAAAGMADAPESLGLILRTAAGDAPAAEVAEDIAAMRQLAQAVLADSSGAPELLVDAPSPHELAWRDWSSPPPDDWADAGDAFARHGVAEMIDALLSPETPLPGGGSLVIEPTRALIAVDVNTGNDTSPAAGLKANIAAARALPRQLRLRGLGGQVVVDFAPFPKKDRHILDQALRAAFRAEATETTLAGWTPLGNFELQRKRDRAPLAELLADPSPDLPAA</sequence>
<evidence type="ECO:0000256" key="3">
    <source>
        <dbReference type="ARBA" id="ARBA00022723"/>
    </source>
</evidence>
<feature type="domain" description="RNA-binding protein AU-1/Ribonuclease E/G" evidence="8">
    <location>
        <begin position="102"/>
        <end position="200"/>
    </location>
</feature>
<keyword evidence="4" id="KW-0255">Endonuclease</keyword>
<protein>
    <submittedName>
        <fullName evidence="9">Ribonuclease E/G</fullName>
    </submittedName>
</protein>
<dbReference type="PANTHER" id="PTHR30001:SF1">
    <property type="entry name" value="RIBONUCLEASE E_G-LIKE PROTEIN, CHLOROPLASTIC"/>
    <property type="match status" value="1"/>
</dbReference>
<evidence type="ECO:0000256" key="1">
    <source>
        <dbReference type="ARBA" id="ARBA00001946"/>
    </source>
</evidence>
<evidence type="ECO:0000256" key="7">
    <source>
        <dbReference type="ARBA" id="ARBA00022884"/>
    </source>
</evidence>
<keyword evidence="3" id="KW-0479">Metal-binding</keyword>
<evidence type="ECO:0000256" key="4">
    <source>
        <dbReference type="ARBA" id="ARBA00022759"/>
    </source>
</evidence>
<dbReference type="InterPro" id="IPR004659">
    <property type="entry name" value="RNase_E/G"/>
</dbReference>
<accession>A0ABW4S1N9</accession>
<comment type="caution">
    <text evidence="9">The sequence shown here is derived from an EMBL/GenBank/DDBJ whole genome shotgun (WGS) entry which is preliminary data.</text>
</comment>
<keyword evidence="5" id="KW-0378">Hydrolase</keyword>
<dbReference type="RefSeq" id="WP_390259736.1">
    <property type="nucleotide sequence ID" value="NZ_JBHUGH010000003.1"/>
</dbReference>
<keyword evidence="2" id="KW-0540">Nuclease</keyword>
<dbReference type="InterPro" id="IPR019307">
    <property type="entry name" value="RNA-bd_AU-1/RNase_E/G"/>
</dbReference>
<evidence type="ECO:0000259" key="8">
    <source>
        <dbReference type="Pfam" id="PF10150"/>
    </source>
</evidence>
<reference evidence="10" key="1">
    <citation type="journal article" date="2019" name="Int. J. Syst. Evol. Microbiol.">
        <title>The Global Catalogue of Microorganisms (GCM) 10K type strain sequencing project: providing services to taxonomists for standard genome sequencing and annotation.</title>
        <authorList>
            <consortium name="The Broad Institute Genomics Platform"/>
            <consortium name="The Broad Institute Genome Sequencing Center for Infectious Disease"/>
            <person name="Wu L."/>
            <person name="Ma J."/>
        </authorList>
    </citation>
    <scope>NUCLEOTIDE SEQUENCE [LARGE SCALE GENOMIC DNA]</scope>
    <source>
        <strain evidence="10">CGMCC 4.7242</strain>
    </source>
</reference>
<dbReference type="Pfam" id="PF10150">
    <property type="entry name" value="RNase_E_G"/>
    <property type="match status" value="2"/>
</dbReference>
<evidence type="ECO:0000256" key="5">
    <source>
        <dbReference type="ARBA" id="ARBA00022801"/>
    </source>
</evidence>
<gene>
    <name evidence="9" type="ORF">ACFSGJ_04160</name>
</gene>
<evidence type="ECO:0000256" key="2">
    <source>
        <dbReference type="ARBA" id="ARBA00022722"/>
    </source>
</evidence>